<sequence>MIKATDNKSTTAKTRQQPAGGSFFNKDKGADSKFLGETTTSDESFFVQRKLSIGKPDDHYEKQADQVADKVVQRMSQPAPAPVVPKATTVPAGTVPSSAAQHGAVQLKEVENKEEDIQTEEKKVQRKPIFDSMGDPPDDIQKKEAASAATPDAKTSGSNNLEQRLQQTKGGGAPLPSDTRTAMESAIGADFSGVRVHTGTEAAALSSELEAQAFTHGNDIYFNQNKFDATSSTGRHLLAHELTHTVQQGAAIQKKAAPEGERKSDDAEKLTTRDGLEDAAVQRKTDPASTGAGNTIQCAPVKAAAATPSVASGEVVDVSGGKFNPSAKLAEEIRASKHKGIEVNIGGGKIAGAGVIKVREKEGVFESLKNAYLPLNMPMFSAANPVLAVRVASGEVSGFATIGKSNAPEAIPQWLRKHGKALGWLTGIDVENVLSKATNTFENGTFTFTLNGTKVKVGGFATATMDLGFVNMKPTAHVVAEIDINGVANGSLDITLLEDKMSGEGAFAVSFKGFSGEVNAQFREGVLDVKGQVGYSGDRLSGSIMLMMTDKKTADTFAVTQLGGAPAEDAVIPESVPAAEGKGPRGLAGMGTLTFNMTEWFAGSVNVIVDGKGCVTVVGKIAPPKEIILFQQKDYSKELFKLEARAAYGLPVIGNVFVFANVALIAMAKVGPAKIYNIEVAGTYSTNPDVAKSITMSGSLNMSAYAGLRLRAEGGAGIELAGHDIKLGVGLNADAGVKGYVDARPTIGYRDPGEFFFKGHMEIAAQPFLGLSGDLFVELDSPWWSPLPDEKWTWPIGALEYPLPGEFGIGADMEYVLGSGKVPEVSFSEAKFDGAKFMTDLVDDNVPKKGGAGEKEKPGKFVDGGAASAAPAAGTPPPAAAPGKPAAGKAPGKGGAGGPGGKGKGKDKGTDKADPDQMKNFAAAMQKVKALEGHKPMTRAELTAAIEGIKKQHNTPGITFEPKGDVWMVTGVIKGKPNKQSVKVKADMKAGEDKDTKGVDKEKEKQLDLAITDVKKIDADIAGDGKMGEDEAKEVAHKAQQKHSNVFKSISVLNGGKDAKHWEYLYVQRAKDKKPVITGADKEKLNARIEKMMYGTVKVADCKKLLATATGIVGESVIEKIFEMEEEPKAFHTLLNQIITESKKEGGLKGGFRIEKDVFSTYIEFIYTGLIKQGAYVSFVKEFFIRPDNGHNIAKVINKQMFLDLHVTREIEAAGIKGVGTTMLDMAIKHYKETHKEIRAQWNANRQEYKTNYFGWSDNLAKFIELLPSMSEKEAALLTWTGRQLTRKFKYRVKDVPINIIRGDAAYFQELYNKPWKEKKPDNALNPGHPHNIRTVEVIFEPDPDAK</sequence>
<name>A0A6B9ZP40_9BACT</name>
<proteinExistence type="predicted"/>
<feature type="domain" description="eCIS core" evidence="2">
    <location>
        <begin position="174"/>
        <end position="250"/>
    </location>
</feature>
<feature type="compositionally biased region" description="Polar residues" evidence="1">
    <location>
        <begin position="153"/>
        <end position="168"/>
    </location>
</feature>
<feature type="region of interest" description="Disordered" evidence="1">
    <location>
        <begin position="1"/>
        <end position="41"/>
    </location>
</feature>
<dbReference type="RefSeq" id="WP_162335412.1">
    <property type="nucleotide sequence ID" value="NZ_CP048113.1"/>
</dbReference>
<feature type="compositionally biased region" description="Polar residues" evidence="1">
    <location>
        <begin position="7"/>
        <end position="19"/>
    </location>
</feature>
<feature type="region of interest" description="Disordered" evidence="1">
    <location>
        <begin position="72"/>
        <end position="177"/>
    </location>
</feature>
<dbReference type="KEGG" id="chih:GWR21_30185"/>
<feature type="compositionally biased region" description="Low complexity" evidence="1">
    <location>
        <begin position="84"/>
        <end position="96"/>
    </location>
</feature>
<evidence type="ECO:0000256" key="1">
    <source>
        <dbReference type="SAM" id="MobiDB-lite"/>
    </source>
</evidence>
<feature type="compositionally biased region" description="Basic and acidic residues" evidence="1">
    <location>
        <begin position="904"/>
        <end position="915"/>
    </location>
</feature>
<gene>
    <name evidence="3" type="ORF">GWR21_30185</name>
</gene>
<keyword evidence="4" id="KW-1185">Reference proteome</keyword>
<feature type="compositionally biased region" description="Basic and acidic residues" evidence="1">
    <location>
        <begin position="108"/>
        <end position="123"/>
    </location>
</feature>
<feature type="region of interest" description="Disordered" evidence="1">
    <location>
        <begin position="249"/>
        <end position="294"/>
    </location>
</feature>
<dbReference type="Pfam" id="PF13699">
    <property type="entry name" value="eCIS_core"/>
    <property type="match status" value="1"/>
</dbReference>
<organism evidence="3 4">
    <name type="scientific">Chitinophaga agri</name>
    <dbReference type="NCBI Taxonomy" id="2703787"/>
    <lineage>
        <taxon>Bacteria</taxon>
        <taxon>Pseudomonadati</taxon>
        <taxon>Bacteroidota</taxon>
        <taxon>Chitinophagia</taxon>
        <taxon>Chitinophagales</taxon>
        <taxon>Chitinophagaceae</taxon>
        <taxon>Chitinophaga</taxon>
    </lineage>
</organism>
<protein>
    <submittedName>
        <fullName evidence="3">DUF4157 domain-containing protein</fullName>
    </submittedName>
</protein>
<feature type="compositionally biased region" description="Low complexity" evidence="1">
    <location>
        <begin position="863"/>
        <end position="873"/>
    </location>
</feature>
<feature type="compositionally biased region" description="Basic and acidic residues" evidence="1">
    <location>
        <begin position="256"/>
        <end position="286"/>
    </location>
</feature>
<accession>A0A6B9ZP40</accession>
<feature type="compositionally biased region" description="Basic and acidic residues" evidence="1">
    <location>
        <begin position="847"/>
        <end position="860"/>
    </location>
</feature>
<feature type="compositionally biased region" description="Gly residues" evidence="1">
    <location>
        <begin position="891"/>
        <end position="902"/>
    </location>
</feature>
<dbReference type="EMBL" id="CP048113">
    <property type="protein sequence ID" value="QHS63696.1"/>
    <property type="molecule type" value="Genomic_DNA"/>
</dbReference>
<feature type="region of interest" description="Disordered" evidence="1">
    <location>
        <begin position="847"/>
        <end position="915"/>
    </location>
</feature>
<evidence type="ECO:0000313" key="3">
    <source>
        <dbReference type="EMBL" id="QHS63696.1"/>
    </source>
</evidence>
<dbReference type="Proteomes" id="UP000476411">
    <property type="component" value="Chromosome"/>
</dbReference>
<reference evidence="3 4" key="1">
    <citation type="submission" date="2020-01" db="EMBL/GenBank/DDBJ databases">
        <title>Complete genome sequence of Chitinophaga sp. H33E-04 isolated from quinoa roots.</title>
        <authorList>
            <person name="Weon H.-Y."/>
            <person name="Lee S.A."/>
        </authorList>
    </citation>
    <scope>NUCLEOTIDE SEQUENCE [LARGE SCALE GENOMIC DNA]</scope>
    <source>
        <strain evidence="3 4">H33E-04</strain>
    </source>
</reference>
<evidence type="ECO:0000259" key="2">
    <source>
        <dbReference type="Pfam" id="PF13699"/>
    </source>
</evidence>
<evidence type="ECO:0000313" key="4">
    <source>
        <dbReference type="Proteomes" id="UP000476411"/>
    </source>
</evidence>
<feature type="compositionally biased region" description="Low complexity" evidence="1">
    <location>
        <begin position="881"/>
        <end position="890"/>
    </location>
</feature>
<dbReference type="InterPro" id="IPR025295">
    <property type="entry name" value="eCIS_core_dom"/>
</dbReference>